<feature type="compositionally biased region" description="Basic and acidic residues" evidence="4">
    <location>
        <begin position="226"/>
        <end position="239"/>
    </location>
</feature>
<feature type="compositionally biased region" description="Low complexity" evidence="4">
    <location>
        <begin position="110"/>
        <end position="129"/>
    </location>
</feature>
<feature type="compositionally biased region" description="Basic and acidic residues" evidence="4">
    <location>
        <begin position="414"/>
        <end position="423"/>
    </location>
</feature>
<organism evidence="5">
    <name type="scientific">Pyramimonas obovata</name>
    <dbReference type="NCBI Taxonomy" id="1411642"/>
    <lineage>
        <taxon>Eukaryota</taxon>
        <taxon>Viridiplantae</taxon>
        <taxon>Chlorophyta</taxon>
        <taxon>Pyramimonadophyceae</taxon>
        <taxon>Pyramimonadales</taxon>
        <taxon>Pyramimonadaceae</taxon>
        <taxon>Pyramimonas</taxon>
        <taxon>Pyramimonas incertae sedis</taxon>
    </lineage>
</organism>
<evidence type="ECO:0000256" key="2">
    <source>
        <dbReference type="ARBA" id="ARBA00022963"/>
    </source>
</evidence>
<evidence type="ECO:0000256" key="4">
    <source>
        <dbReference type="SAM" id="MobiDB-lite"/>
    </source>
</evidence>
<reference evidence="5" key="1">
    <citation type="submission" date="2021-01" db="EMBL/GenBank/DDBJ databases">
        <authorList>
            <person name="Corre E."/>
            <person name="Pelletier E."/>
            <person name="Niang G."/>
            <person name="Scheremetjew M."/>
            <person name="Finn R."/>
            <person name="Kale V."/>
            <person name="Holt S."/>
            <person name="Cochrane G."/>
            <person name="Meng A."/>
            <person name="Brown T."/>
            <person name="Cohen L."/>
        </authorList>
    </citation>
    <scope>NUCLEOTIDE SEQUENCE</scope>
    <source>
        <strain evidence="5">CCMP722</strain>
    </source>
</reference>
<keyword evidence="2" id="KW-0442">Lipid degradation</keyword>
<dbReference type="GO" id="GO:0016042">
    <property type="term" value="P:lipid catabolic process"/>
    <property type="evidence" value="ECO:0007669"/>
    <property type="project" value="UniProtKB-KW"/>
</dbReference>
<dbReference type="InterPro" id="IPR052214">
    <property type="entry name" value="DAG_Lipase-Related"/>
</dbReference>
<accession>A0A7S0RQ87</accession>
<evidence type="ECO:0000256" key="3">
    <source>
        <dbReference type="ARBA" id="ARBA00023098"/>
    </source>
</evidence>
<gene>
    <name evidence="5" type="ORF">POBO1169_LOCUS16570</name>
</gene>
<sequence>MEEARELLCGYVLEDDIIPRLSLSSIHLLHKELNGYAWLRGTRDEVRAELIFKSSQHYSSKEIRKEHIVSHLLEQRVGGAAEASPTTGASSSTSSQELSLAHLAADEGMPPSCTNTPSTAATSSTARSPSRPPSPVPLVGECILAANSLAEVEVDDGSLLMTRMMLATFASELGTQFLNPSDVMHTEDKLDVAGMQQEVMHQPSKGATVMGPVVSSLSSTAQRSDLPTREEMEQGERSYAKDPLTNVVEERWLTIQPALLRLNETDLATSSPQHPKRSDCPYGRKDLEDEGRAAGSLSDDQWSRYKPTTCQVDSGGNVGRRYSPGGGMQSRPLKLPQTTNGHTPEAAHMDWLVMAYVAMGEGAERDQLQPELREWLQEVEEEREAAHSAAQNDFEYEYLRMWQMVGRHELETHPVRSGTREGAEGPSSSASQPHREEEANGAELWRQEEQLVRRGEELAEAEDITSEHDMKKWAQLWFLSSNWSNCAETALFADEKFHSPAKLTEAEKDSLSSFSSDAALVAGVICSPNIEGLGSSPAPSCIFPEGHHEVNQLGDHYRVPAPPRPWRGTHQSTTPQQEEDKDRQHVPLYPPGQLYHLLSNGVQEESKGGRTLVRAAAPEDFTELPLTLSSVTNHNPLEYMVWLRRALKYCPEHMAEEEKERRHQEARQRHHTAPLVMSELLFAERIQWSSLIRLI</sequence>
<feature type="region of interest" description="Disordered" evidence="4">
    <location>
        <begin position="217"/>
        <end position="239"/>
    </location>
</feature>
<dbReference type="PANTHER" id="PTHR45792">
    <property type="entry name" value="DIACYLGLYCEROL LIPASE HOMOLOG-RELATED"/>
    <property type="match status" value="1"/>
</dbReference>
<feature type="region of interest" description="Disordered" evidence="4">
    <location>
        <begin position="557"/>
        <end position="590"/>
    </location>
</feature>
<feature type="compositionally biased region" description="Basic and acidic residues" evidence="4">
    <location>
        <begin position="276"/>
        <end position="292"/>
    </location>
</feature>
<protein>
    <submittedName>
        <fullName evidence="5">Uncharacterized protein</fullName>
    </submittedName>
</protein>
<evidence type="ECO:0000313" key="5">
    <source>
        <dbReference type="EMBL" id="CAD8683849.1"/>
    </source>
</evidence>
<dbReference type="EMBL" id="HBFA01032882">
    <property type="protein sequence ID" value="CAD8683849.1"/>
    <property type="molecule type" value="Transcribed_RNA"/>
</dbReference>
<feature type="region of interest" description="Disordered" evidence="4">
    <location>
        <begin position="79"/>
        <end position="98"/>
    </location>
</feature>
<proteinExistence type="predicted"/>
<keyword evidence="1" id="KW-0378">Hydrolase</keyword>
<keyword evidence="3" id="KW-0443">Lipid metabolism</keyword>
<feature type="region of interest" description="Disordered" evidence="4">
    <location>
        <begin position="106"/>
        <end position="135"/>
    </location>
</feature>
<dbReference type="GO" id="GO:0016298">
    <property type="term" value="F:lipase activity"/>
    <property type="evidence" value="ECO:0007669"/>
    <property type="project" value="TreeGrafter"/>
</dbReference>
<dbReference type="PANTHER" id="PTHR45792:SF8">
    <property type="entry name" value="DIACYLGLYCEROL LIPASE-ALPHA"/>
    <property type="match status" value="1"/>
</dbReference>
<feature type="region of interest" description="Disordered" evidence="4">
    <location>
        <begin position="266"/>
        <end position="318"/>
    </location>
</feature>
<evidence type="ECO:0000256" key="1">
    <source>
        <dbReference type="ARBA" id="ARBA00022801"/>
    </source>
</evidence>
<dbReference type="AlphaFoldDB" id="A0A7S0RQ87"/>
<feature type="region of interest" description="Disordered" evidence="4">
    <location>
        <begin position="414"/>
        <end position="446"/>
    </location>
</feature>
<name>A0A7S0RQ87_9CHLO</name>